<name>E6LW52_9ACTO</name>
<reference evidence="2 3" key="1">
    <citation type="submission" date="2010-12" db="EMBL/GenBank/DDBJ databases">
        <authorList>
            <person name="Muzny D."/>
            <person name="Qin X."/>
            <person name="Deng J."/>
            <person name="Jiang H."/>
            <person name="Liu Y."/>
            <person name="Qu J."/>
            <person name="Song X.-Z."/>
            <person name="Zhang L."/>
            <person name="Thornton R."/>
            <person name="Coyle M."/>
            <person name="Francisco L."/>
            <person name="Jackson L."/>
            <person name="Javaid M."/>
            <person name="Korchina V."/>
            <person name="Kovar C."/>
            <person name="Mata R."/>
            <person name="Mathew T."/>
            <person name="Ngo R."/>
            <person name="Nguyen L."/>
            <person name="Nguyen N."/>
            <person name="Okwuonu G."/>
            <person name="Ongeri F."/>
            <person name="Pham C."/>
            <person name="Simmons D."/>
            <person name="Wilczek-Boney K."/>
            <person name="Hale W."/>
            <person name="Jakkamsetti A."/>
            <person name="Pham P."/>
            <person name="Ruth R."/>
            <person name="San Lucas F."/>
            <person name="Warren J."/>
            <person name="Zhang J."/>
            <person name="Zhao Z."/>
            <person name="Zhou C."/>
            <person name="Zhu D."/>
            <person name="Lee S."/>
            <person name="Bess C."/>
            <person name="Blankenburg K."/>
            <person name="Forbes L."/>
            <person name="Fu Q."/>
            <person name="Gubbala S."/>
            <person name="Hirani K."/>
            <person name="Jayaseelan J.C."/>
            <person name="Lara F."/>
            <person name="Munidasa M."/>
            <person name="Palculict T."/>
            <person name="Patil S."/>
            <person name="Pu L.-L."/>
            <person name="Saada N."/>
            <person name="Tang L."/>
            <person name="Weissenberger G."/>
            <person name="Zhu Y."/>
            <person name="Hemphill L."/>
            <person name="Shang Y."/>
            <person name="Youmans B."/>
            <person name="Ayvaz T."/>
            <person name="Ross M."/>
            <person name="Santibanez J."/>
            <person name="Aqrawi P."/>
            <person name="Gross S."/>
            <person name="Joshi V."/>
            <person name="Fowler G."/>
            <person name="Nazareth L."/>
            <person name="Reid J."/>
            <person name="Worley K."/>
            <person name="Petrosino J."/>
            <person name="Highlander S."/>
            <person name="Gibbs R."/>
        </authorList>
    </citation>
    <scope>NUCLEOTIDE SEQUENCE [LARGE SCALE GENOMIC DNA]</scope>
    <source>
        <strain evidence="2 3">ATCC 51333</strain>
    </source>
</reference>
<evidence type="ECO:0000256" key="1">
    <source>
        <dbReference type="SAM" id="SignalP"/>
    </source>
</evidence>
<gene>
    <name evidence="2" type="ORF">HMPREF0388_0089</name>
</gene>
<dbReference type="RefSeq" id="WP_004008566.1">
    <property type="nucleotide sequence ID" value="NZ_GL622340.1"/>
</dbReference>
<keyword evidence="1" id="KW-0732">Signal</keyword>
<dbReference type="EMBL" id="AEPY01000001">
    <property type="protein sequence ID" value="EFU80937.1"/>
    <property type="molecule type" value="Genomic_DNA"/>
</dbReference>
<sequence>MKHFIFAVILLLSVGLLGACTGSGDVTTSTGVTKATDMPTNTADTPGALPPLVQVRGDVYKDTGYVNSGVTCGTADGTIRTSVDVTKTPSTDDESNFGTGFEYQTWEPGYLNVKRGERWILFQDIAMNSTLMPKGVANFRAEVKESDTDRLMVQITQVPPEYAWIFTRRQNRPELDVNSLKPIALPVDNLDYTKDGTTVDGTGLTGKTVTVWFDGTISGTEPEMSYPAKLGQVYKIEVREDTQKGA</sequence>
<comment type="caution">
    <text evidence="2">The sequence shown here is derived from an EMBL/GenBank/DDBJ whole genome shotgun (WGS) entry which is preliminary data.</text>
</comment>
<proteinExistence type="predicted"/>
<protein>
    <submittedName>
        <fullName evidence="2">Uncharacterized protein</fullName>
    </submittedName>
</protein>
<feature type="signal peptide" evidence="1">
    <location>
        <begin position="1"/>
        <end position="19"/>
    </location>
</feature>
<dbReference type="PROSITE" id="PS51257">
    <property type="entry name" value="PROKAR_LIPOPROTEIN"/>
    <property type="match status" value="1"/>
</dbReference>
<evidence type="ECO:0000313" key="3">
    <source>
        <dbReference type="Proteomes" id="UP000005573"/>
    </source>
</evidence>
<dbReference type="HOGENOM" id="CLU_091664_0_0_11"/>
<accession>E6LW52</accession>
<dbReference type="AlphaFoldDB" id="E6LW52"/>
<feature type="chain" id="PRO_5039646327" evidence="1">
    <location>
        <begin position="20"/>
        <end position="246"/>
    </location>
</feature>
<evidence type="ECO:0000313" key="2">
    <source>
        <dbReference type="EMBL" id="EFU80937.1"/>
    </source>
</evidence>
<organism evidence="2 3">
    <name type="scientific">Mobiluncus curtisii ATCC 51333</name>
    <dbReference type="NCBI Taxonomy" id="887326"/>
    <lineage>
        <taxon>Bacteria</taxon>
        <taxon>Bacillati</taxon>
        <taxon>Actinomycetota</taxon>
        <taxon>Actinomycetes</taxon>
        <taxon>Actinomycetales</taxon>
        <taxon>Actinomycetaceae</taxon>
        <taxon>Mobiluncus</taxon>
    </lineage>
</organism>
<dbReference type="Proteomes" id="UP000005573">
    <property type="component" value="Unassembled WGS sequence"/>
</dbReference>